<dbReference type="GO" id="GO:0046872">
    <property type="term" value="F:metal ion binding"/>
    <property type="evidence" value="ECO:0007669"/>
    <property type="project" value="UniProtKB-KW"/>
</dbReference>
<dbReference type="SUPFAM" id="SSF46626">
    <property type="entry name" value="Cytochrome c"/>
    <property type="match status" value="1"/>
</dbReference>
<keyword evidence="5" id="KW-0560">Oxidoreductase</keyword>
<evidence type="ECO:0000259" key="4">
    <source>
        <dbReference type="PROSITE" id="PS51007"/>
    </source>
</evidence>
<accession>A0A3B1AZM6</accession>
<keyword evidence="1" id="KW-0349">Heme</keyword>
<dbReference type="GO" id="GO:0016491">
    <property type="term" value="F:oxidoreductase activity"/>
    <property type="evidence" value="ECO:0007669"/>
    <property type="project" value="UniProtKB-KW"/>
</dbReference>
<gene>
    <name evidence="5" type="ORF">MNBD_GAMMA25-1027</name>
</gene>
<dbReference type="InterPro" id="IPR009056">
    <property type="entry name" value="Cyt_c-like_dom"/>
</dbReference>
<evidence type="ECO:0000256" key="2">
    <source>
        <dbReference type="ARBA" id="ARBA00022723"/>
    </source>
</evidence>
<dbReference type="InterPro" id="IPR015170">
    <property type="entry name" value="DUF1924_SHP"/>
</dbReference>
<feature type="domain" description="Cytochrome c" evidence="4">
    <location>
        <begin position="40"/>
        <end position="134"/>
    </location>
</feature>
<keyword evidence="3" id="KW-0408">Iron</keyword>
<dbReference type="InterPro" id="IPR036909">
    <property type="entry name" value="Cyt_c-like_dom_sf"/>
</dbReference>
<dbReference type="PROSITE" id="PS51007">
    <property type="entry name" value="CYTC"/>
    <property type="match status" value="1"/>
</dbReference>
<dbReference type="Pfam" id="PF09086">
    <property type="entry name" value="DUF1924"/>
    <property type="match status" value="1"/>
</dbReference>
<evidence type="ECO:0000313" key="5">
    <source>
        <dbReference type="EMBL" id="VAX11526.1"/>
    </source>
</evidence>
<evidence type="ECO:0000256" key="1">
    <source>
        <dbReference type="ARBA" id="ARBA00022617"/>
    </source>
</evidence>
<dbReference type="EMBL" id="UOFY01000069">
    <property type="protein sequence ID" value="VAX11526.1"/>
    <property type="molecule type" value="Genomic_DNA"/>
</dbReference>
<reference evidence="5" key="1">
    <citation type="submission" date="2018-06" db="EMBL/GenBank/DDBJ databases">
        <authorList>
            <person name="Zhirakovskaya E."/>
        </authorList>
    </citation>
    <scope>NUCLEOTIDE SEQUENCE</scope>
</reference>
<proteinExistence type="predicted"/>
<dbReference type="GO" id="GO:0009055">
    <property type="term" value="F:electron transfer activity"/>
    <property type="evidence" value="ECO:0007669"/>
    <property type="project" value="InterPro"/>
</dbReference>
<protein>
    <submittedName>
        <fullName evidence="5">Ubiquinol-cytochrome C reductase, cytochrome B subunit</fullName>
        <ecNumber evidence="5">1.10.2.2</ecNumber>
    </submittedName>
</protein>
<keyword evidence="2" id="KW-0479">Metal-binding</keyword>
<dbReference type="GO" id="GO:0020037">
    <property type="term" value="F:heme binding"/>
    <property type="evidence" value="ECO:0007669"/>
    <property type="project" value="InterPro"/>
</dbReference>
<name>A0A3B1AZM6_9ZZZZ</name>
<dbReference type="Gene3D" id="1.10.760.10">
    <property type="entry name" value="Cytochrome c-like domain"/>
    <property type="match status" value="1"/>
</dbReference>
<organism evidence="5">
    <name type="scientific">hydrothermal vent metagenome</name>
    <dbReference type="NCBI Taxonomy" id="652676"/>
    <lineage>
        <taxon>unclassified sequences</taxon>
        <taxon>metagenomes</taxon>
        <taxon>ecological metagenomes</taxon>
    </lineage>
</organism>
<evidence type="ECO:0000256" key="3">
    <source>
        <dbReference type="ARBA" id="ARBA00023004"/>
    </source>
</evidence>
<dbReference type="EC" id="1.10.2.2" evidence="5"/>
<sequence>MNYSFILILFFSVFSTSSFALNATVEQLLENYRQQGAGSFDGKAGEVLWQQSFKDTKTGKLRNCSNCHTRDLRSSGKHVRTGKPIKPLAISVNAERLNDIKKVKKWLRRNCKWTLGRECTAQEKGNILIYLQLQ</sequence>
<dbReference type="AlphaFoldDB" id="A0A3B1AZM6"/>